<organism evidence="4 5">
    <name type="scientific">Actinoplanes lutulentus</name>
    <dbReference type="NCBI Taxonomy" id="1287878"/>
    <lineage>
        <taxon>Bacteria</taxon>
        <taxon>Bacillati</taxon>
        <taxon>Actinomycetota</taxon>
        <taxon>Actinomycetes</taxon>
        <taxon>Micromonosporales</taxon>
        <taxon>Micromonosporaceae</taxon>
        <taxon>Actinoplanes</taxon>
    </lineage>
</organism>
<dbReference type="GO" id="GO:0046556">
    <property type="term" value="F:alpha-L-arabinofuranosidase activity"/>
    <property type="evidence" value="ECO:0007669"/>
    <property type="project" value="InterPro"/>
</dbReference>
<keyword evidence="2" id="KW-0472">Membrane</keyword>
<dbReference type="EMBL" id="QLMJ01000002">
    <property type="protein sequence ID" value="RAK42323.1"/>
    <property type="molecule type" value="Genomic_DNA"/>
</dbReference>
<protein>
    <submittedName>
        <fullName evidence="4">Alpha-L-arabinofuranosidase B-like protein</fullName>
    </submittedName>
</protein>
<feature type="domain" description="Alpha-L-arabinofuranosidase B arabinose-binding" evidence="3">
    <location>
        <begin position="176"/>
        <end position="287"/>
    </location>
</feature>
<proteinExistence type="predicted"/>
<dbReference type="AlphaFoldDB" id="A0A327ZHY9"/>
<reference evidence="4 5" key="1">
    <citation type="submission" date="2018-06" db="EMBL/GenBank/DDBJ databases">
        <title>Genomic Encyclopedia of Type Strains, Phase III (KMG-III): the genomes of soil and plant-associated and newly described type strains.</title>
        <authorList>
            <person name="Whitman W."/>
        </authorList>
    </citation>
    <scope>NUCLEOTIDE SEQUENCE [LARGE SCALE GENOMIC DNA]</scope>
    <source>
        <strain evidence="4 5">CGMCC 4.7090</strain>
    </source>
</reference>
<evidence type="ECO:0000313" key="4">
    <source>
        <dbReference type="EMBL" id="RAK42323.1"/>
    </source>
</evidence>
<dbReference type="SUPFAM" id="SSF110221">
    <property type="entry name" value="AbfB domain"/>
    <property type="match status" value="1"/>
</dbReference>
<evidence type="ECO:0000259" key="3">
    <source>
        <dbReference type="Pfam" id="PF05270"/>
    </source>
</evidence>
<dbReference type="Proteomes" id="UP000249341">
    <property type="component" value="Unassembled WGS sequence"/>
</dbReference>
<gene>
    <name evidence="4" type="ORF">B0I29_102148</name>
</gene>
<keyword evidence="2" id="KW-0812">Transmembrane</keyword>
<dbReference type="Gene3D" id="2.80.10.50">
    <property type="match status" value="1"/>
</dbReference>
<feature type="transmembrane region" description="Helical" evidence="2">
    <location>
        <begin position="57"/>
        <end position="76"/>
    </location>
</feature>
<dbReference type="GO" id="GO:0046373">
    <property type="term" value="P:L-arabinose metabolic process"/>
    <property type="evidence" value="ECO:0007669"/>
    <property type="project" value="InterPro"/>
</dbReference>
<sequence length="297" mass="31558">MPEDESRNRLRVGGWVPPYSSSSEPGYEGGRPALPRVPQQRALGPGATPPARPARHFLLLAVVAALGCAVTAIVALNDSDEETPAPVAAQSQAPWPDMPAFPILPEETISLRPPPSRTTVTSPAVAPVATRSSASKAAASPSKAPKPSPSRSTVPPVALTVGSTVGLEPAFRTGYRVRHRDYVARIDPISSGSSEGDRADSRFVIRSGRSASDCFSLESVNFPGYYLRHRDYGIRLDQAGRSKLFDEDSTFCTASISSGTALALRSYNYPSRYVALDGDRLILSESAATAFRPVPPA</sequence>
<keyword evidence="2" id="KW-1133">Transmembrane helix</keyword>
<feature type="region of interest" description="Disordered" evidence="1">
    <location>
        <begin position="1"/>
        <end position="49"/>
    </location>
</feature>
<evidence type="ECO:0000313" key="5">
    <source>
        <dbReference type="Proteomes" id="UP000249341"/>
    </source>
</evidence>
<dbReference type="InterPro" id="IPR036195">
    <property type="entry name" value="AbfB_ABD_sf"/>
</dbReference>
<accession>A0A327ZHY9</accession>
<comment type="caution">
    <text evidence="4">The sequence shown here is derived from an EMBL/GenBank/DDBJ whole genome shotgun (WGS) entry which is preliminary data.</text>
</comment>
<feature type="region of interest" description="Disordered" evidence="1">
    <location>
        <begin position="82"/>
        <end position="157"/>
    </location>
</feature>
<feature type="compositionally biased region" description="Low complexity" evidence="1">
    <location>
        <begin position="132"/>
        <end position="145"/>
    </location>
</feature>
<name>A0A327ZHY9_9ACTN</name>
<keyword evidence="5" id="KW-1185">Reference proteome</keyword>
<dbReference type="CDD" id="cd23399">
    <property type="entry name" value="beta-trefoil_ABD_ABFB"/>
    <property type="match status" value="1"/>
</dbReference>
<dbReference type="InterPro" id="IPR007934">
    <property type="entry name" value="AbfB_ABD"/>
</dbReference>
<feature type="compositionally biased region" description="Low complexity" evidence="1">
    <location>
        <begin position="17"/>
        <end position="26"/>
    </location>
</feature>
<dbReference type="Pfam" id="PF05270">
    <property type="entry name" value="AbfB"/>
    <property type="match status" value="1"/>
</dbReference>
<evidence type="ECO:0000256" key="1">
    <source>
        <dbReference type="SAM" id="MobiDB-lite"/>
    </source>
</evidence>
<evidence type="ECO:0000256" key="2">
    <source>
        <dbReference type="SAM" id="Phobius"/>
    </source>
</evidence>